<keyword evidence="1" id="KW-1133">Transmembrane helix</keyword>
<evidence type="ECO:0000256" key="1">
    <source>
        <dbReference type="SAM" id="Phobius"/>
    </source>
</evidence>
<evidence type="ECO:0000313" key="3">
    <source>
        <dbReference type="Proteomes" id="UP000236291"/>
    </source>
</evidence>
<feature type="transmembrane region" description="Helical" evidence="1">
    <location>
        <begin position="71"/>
        <end position="91"/>
    </location>
</feature>
<organism evidence="2 3">
    <name type="scientific">Trifolium pratense</name>
    <name type="common">Red clover</name>
    <dbReference type="NCBI Taxonomy" id="57577"/>
    <lineage>
        <taxon>Eukaryota</taxon>
        <taxon>Viridiplantae</taxon>
        <taxon>Streptophyta</taxon>
        <taxon>Embryophyta</taxon>
        <taxon>Tracheophyta</taxon>
        <taxon>Spermatophyta</taxon>
        <taxon>Magnoliopsida</taxon>
        <taxon>eudicotyledons</taxon>
        <taxon>Gunneridae</taxon>
        <taxon>Pentapetalae</taxon>
        <taxon>rosids</taxon>
        <taxon>fabids</taxon>
        <taxon>Fabales</taxon>
        <taxon>Fabaceae</taxon>
        <taxon>Papilionoideae</taxon>
        <taxon>50 kb inversion clade</taxon>
        <taxon>NPAAA clade</taxon>
        <taxon>Hologalegina</taxon>
        <taxon>IRL clade</taxon>
        <taxon>Trifolieae</taxon>
        <taxon>Trifolium</taxon>
    </lineage>
</organism>
<gene>
    <name evidence="2" type="ORF">L195_g010620</name>
</gene>
<accession>A0A2K3PF84</accession>
<feature type="transmembrane region" description="Helical" evidence="1">
    <location>
        <begin position="12"/>
        <end position="32"/>
    </location>
</feature>
<sequence length="131" mass="14438">MRCRSLARCCSFGWSVFVVVHICFWWVVGGAVRVRLPCDDGFKVAKIGGGDTILHDTVLVLMVVLEASGDGGFRLFGTFFGWSLMVFSISARSVFIRVGSSFDTPLAWWCLDAATFSTFAGKFISYGEINE</sequence>
<proteinExistence type="predicted"/>
<protein>
    <submittedName>
        <fullName evidence="2">Uncharacterized protein</fullName>
    </submittedName>
</protein>
<comment type="caution">
    <text evidence="2">The sequence shown here is derived from an EMBL/GenBank/DDBJ whole genome shotgun (WGS) entry which is preliminary data.</text>
</comment>
<reference evidence="2 3" key="1">
    <citation type="journal article" date="2014" name="Am. J. Bot.">
        <title>Genome assembly and annotation for red clover (Trifolium pratense; Fabaceae).</title>
        <authorList>
            <person name="Istvanek J."/>
            <person name="Jaros M."/>
            <person name="Krenek A."/>
            <person name="Repkova J."/>
        </authorList>
    </citation>
    <scope>NUCLEOTIDE SEQUENCE [LARGE SCALE GENOMIC DNA]</scope>
    <source>
        <strain evidence="3">cv. Tatra</strain>
        <tissue evidence="2">Young leaves</tissue>
    </source>
</reference>
<keyword evidence="1" id="KW-0472">Membrane</keyword>
<reference evidence="2 3" key="2">
    <citation type="journal article" date="2017" name="Front. Plant Sci.">
        <title>Gene Classification and Mining of Molecular Markers Useful in Red Clover (Trifolium pratense) Breeding.</title>
        <authorList>
            <person name="Istvanek J."/>
            <person name="Dluhosova J."/>
            <person name="Dluhos P."/>
            <person name="Patkova L."/>
            <person name="Nedelnik J."/>
            <person name="Repkova J."/>
        </authorList>
    </citation>
    <scope>NUCLEOTIDE SEQUENCE [LARGE SCALE GENOMIC DNA]</scope>
    <source>
        <strain evidence="3">cv. Tatra</strain>
        <tissue evidence="2">Young leaves</tissue>
    </source>
</reference>
<dbReference type="EMBL" id="ASHM01006469">
    <property type="protein sequence ID" value="PNY13951.1"/>
    <property type="molecule type" value="Genomic_DNA"/>
</dbReference>
<evidence type="ECO:0000313" key="2">
    <source>
        <dbReference type="EMBL" id="PNY13951.1"/>
    </source>
</evidence>
<keyword evidence="1" id="KW-0812">Transmembrane</keyword>
<dbReference type="Proteomes" id="UP000236291">
    <property type="component" value="Unassembled WGS sequence"/>
</dbReference>
<name>A0A2K3PF84_TRIPR</name>
<dbReference type="AlphaFoldDB" id="A0A2K3PF84"/>